<comment type="caution">
    <text evidence="1">The sequence shown here is derived from an EMBL/GenBank/DDBJ whole genome shotgun (WGS) entry which is preliminary data.</text>
</comment>
<protein>
    <submittedName>
        <fullName evidence="1">HPF/RaiA family ribosome-associated protein</fullName>
    </submittedName>
</protein>
<evidence type="ECO:0000313" key="1">
    <source>
        <dbReference type="EMBL" id="MBK6008119.1"/>
    </source>
</evidence>
<dbReference type="InterPro" id="IPR036567">
    <property type="entry name" value="RHF-like"/>
</dbReference>
<keyword evidence="2" id="KW-1185">Reference proteome</keyword>
<reference evidence="1" key="1">
    <citation type="journal article" date="2012" name="J. Microbiol. Biotechnol.">
        <title>Ramlibacter ginsenosidimutans sp. nov., with ginsenoside-converting activity.</title>
        <authorList>
            <person name="Wang L."/>
            <person name="An D.S."/>
            <person name="Kim S.G."/>
            <person name="Jin F.X."/>
            <person name="Kim S.C."/>
            <person name="Lee S.T."/>
            <person name="Im W.T."/>
        </authorList>
    </citation>
    <scope>NUCLEOTIDE SEQUENCE</scope>
    <source>
        <strain evidence="1">KACC 17527</strain>
    </source>
</reference>
<accession>A0A934WMS7</accession>
<evidence type="ECO:0000313" key="2">
    <source>
        <dbReference type="Proteomes" id="UP000630528"/>
    </source>
</evidence>
<gene>
    <name evidence="1" type="ORF">JJB11_18610</name>
</gene>
<name>A0A934WMS7_9BURK</name>
<dbReference type="RefSeq" id="WP_201174860.1">
    <property type="nucleotide sequence ID" value="NZ_JAEPWM010000008.1"/>
</dbReference>
<dbReference type="InterPro" id="IPR003489">
    <property type="entry name" value="RHF/RaiA"/>
</dbReference>
<dbReference type="Pfam" id="PF02482">
    <property type="entry name" value="Ribosomal_S30AE"/>
    <property type="match status" value="1"/>
</dbReference>
<dbReference type="Gene3D" id="3.30.160.100">
    <property type="entry name" value="Ribosome hibernation promotion factor-like"/>
    <property type="match status" value="1"/>
</dbReference>
<dbReference type="EMBL" id="JAEPWM010000008">
    <property type="protein sequence ID" value="MBK6008119.1"/>
    <property type="molecule type" value="Genomic_DNA"/>
</dbReference>
<sequence length="128" mass="14499">MKVQVNTSNDIDNKEALERWAEDYLNDHLARFDQDLTSIEVQMTDENHAAKGGGVDKRCMMEARVNGRAPVAVTNYAANQDLAFRGAAEKLAHALDHAFGKLDRREHRERETIRRDTEVIDQVVPPQA</sequence>
<dbReference type="SUPFAM" id="SSF69754">
    <property type="entry name" value="Ribosome binding protein Y (YfiA homologue)"/>
    <property type="match status" value="1"/>
</dbReference>
<dbReference type="AlphaFoldDB" id="A0A934WMS7"/>
<reference evidence="1" key="2">
    <citation type="submission" date="2021-01" db="EMBL/GenBank/DDBJ databases">
        <authorList>
            <person name="Kang M."/>
        </authorList>
    </citation>
    <scope>NUCLEOTIDE SEQUENCE</scope>
    <source>
        <strain evidence="1">KACC 17527</strain>
    </source>
</reference>
<dbReference type="Proteomes" id="UP000630528">
    <property type="component" value="Unassembled WGS sequence"/>
</dbReference>
<organism evidence="1 2">
    <name type="scientific">Ramlibacter ginsenosidimutans</name>
    <dbReference type="NCBI Taxonomy" id="502333"/>
    <lineage>
        <taxon>Bacteria</taxon>
        <taxon>Pseudomonadati</taxon>
        <taxon>Pseudomonadota</taxon>
        <taxon>Betaproteobacteria</taxon>
        <taxon>Burkholderiales</taxon>
        <taxon>Comamonadaceae</taxon>
        <taxon>Ramlibacter</taxon>
    </lineage>
</organism>
<proteinExistence type="predicted"/>